<evidence type="ECO:0000313" key="9">
    <source>
        <dbReference type="Proteomes" id="UP001152320"/>
    </source>
</evidence>
<dbReference type="AlphaFoldDB" id="A0A9Q1BK68"/>
<name>A0A9Q1BK68_HOLLE</name>
<dbReference type="PANTHER" id="PTHR16172:SF41">
    <property type="entry name" value="MAJOR FACILITATOR SUPERFAMILY DOMAIN-CONTAINING PROTEIN 6-LIKE"/>
    <property type="match status" value="1"/>
</dbReference>
<keyword evidence="3 6" id="KW-0812">Transmembrane</keyword>
<feature type="transmembrane region" description="Helical" evidence="6">
    <location>
        <begin position="106"/>
        <end position="125"/>
    </location>
</feature>
<dbReference type="OrthoDB" id="515887at2759"/>
<feature type="transmembrane region" description="Helical" evidence="6">
    <location>
        <begin position="195"/>
        <end position="216"/>
    </location>
</feature>
<reference evidence="8" key="1">
    <citation type="submission" date="2021-10" db="EMBL/GenBank/DDBJ databases">
        <title>Tropical sea cucumber genome reveals ecological adaptation and Cuvierian tubules defense mechanism.</title>
        <authorList>
            <person name="Chen T."/>
        </authorList>
    </citation>
    <scope>NUCLEOTIDE SEQUENCE</scope>
    <source>
        <strain evidence="8">Nanhai2018</strain>
        <tissue evidence="8">Muscle</tissue>
    </source>
</reference>
<feature type="transmembrane region" description="Helical" evidence="6">
    <location>
        <begin position="358"/>
        <end position="377"/>
    </location>
</feature>
<gene>
    <name evidence="8" type="ORF">HOLleu_30322</name>
</gene>
<protein>
    <submittedName>
        <fullName evidence="8">Major facilitator superfamily domain-containing protein 6</fullName>
    </submittedName>
</protein>
<evidence type="ECO:0000256" key="2">
    <source>
        <dbReference type="ARBA" id="ARBA00005241"/>
    </source>
</evidence>
<feature type="transmembrane region" description="Helical" evidence="6">
    <location>
        <begin position="228"/>
        <end position="249"/>
    </location>
</feature>
<dbReference type="PANTHER" id="PTHR16172">
    <property type="entry name" value="MAJOR FACILITATOR SUPERFAMILY DOMAIN-CONTAINING PROTEIN 6-LIKE"/>
    <property type="match status" value="1"/>
</dbReference>
<keyword evidence="9" id="KW-1185">Reference proteome</keyword>
<evidence type="ECO:0000256" key="5">
    <source>
        <dbReference type="ARBA" id="ARBA00023136"/>
    </source>
</evidence>
<evidence type="ECO:0000313" key="8">
    <source>
        <dbReference type="EMBL" id="KAJ8028162.1"/>
    </source>
</evidence>
<evidence type="ECO:0000256" key="6">
    <source>
        <dbReference type="SAM" id="Phobius"/>
    </source>
</evidence>
<dbReference type="SUPFAM" id="SSF103473">
    <property type="entry name" value="MFS general substrate transporter"/>
    <property type="match status" value="1"/>
</dbReference>
<comment type="subcellular location">
    <subcellularLocation>
        <location evidence="1">Membrane</location>
        <topology evidence="1">Multi-pass membrane protein</topology>
    </subcellularLocation>
</comment>
<feature type="transmembrane region" description="Helical" evidence="6">
    <location>
        <begin position="72"/>
        <end position="94"/>
    </location>
</feature>
<dbReference type="Gene3D" id="1.20.1250.20">
    <property type="entry name" value="MFS general substrate transporter like domains"/>
    <property type="match status" value="2"/>
</dbReference>
<dbReference type="Pfam" id="PF12832">
    <property type="entry name" value="MFS_1_like"/>
    <property type="match status" value="1"/>
</dbReference>
<accession>A0A9Q1BK68</accession>
<keyword evidence="4 6" id="KW-1133">Transmembrane helix</keyword>
<feature type="transmembrane region" description="Helical" evidence="6">
    <location>
        <begin position="270"/>
        <end position="290"/>
    </location>
</feature>
<feature type="transmembrane region" description="Helical" evidence="6">
    <location>
        <begin position="150"/>
        <end position="174"/>
    </location>
</feature>
<evidence type="ECO:0000256" key="1">
    <source>
        <dbReference type="ARBA" id="ARBA00004141"/>
    </source>
</evidence>
<feature type="domain" description="Major facilitator superfamily associated" evidence="7">
    <location>
        <begin position="45"/>
        <end position="406"/>
    </location>
</feature>
<feature type="transmembrane region" description="Helical" evidence="6">
    <location>
        <begin position="302"/>
        <end position="322"/>
    </location>
</feature>
<keyword evidence="5 6" id="KW-0472">Membrane</keyword>
<comment type="caution">
    <text evidence="8">The sequence shown here is derived from an EMBL/GenBank/DDBJ whole genome shotgun (WGS) entry which is preliminary data.</text>
</comment>
<dbReference type="CDD" id="cd17335">
    <property type="entry name" value="MFS_MFSD6"/>
    <property type="match status" value="1"/>
</dbReference>
<comment type="similarity">
    <text evidence="2">Belongs to the major facilitator superfamily. MFSD6 family.</text>
</comment>
<dbReference type="InterPro" id="IPR036259">
    <property type="entry name" value="MFS_trans_sf"/>
</dbReference>
<proteinExistence type="inferred from homology"/>
<dbReference type="EMBL" id="JAIZAY010000015">
    <property type="protein sequence ID" value="KAJ8028162.1"/>
    <property type="molecule type" value="Genomic_DNA"/>
</dbReference>
<dbReference type="InterPro" id="IPR051717">
    <property type="entry name" value="MFS_MFSD6"/>
</dbReference>
<sequence length="466" mass="52155">MAVHQKSFAVGAGYSDYQIQYSVESDQRSYNNGFFTINKTFLPAKIFYFLFMGSMVSFMPFAPVYMEQLGLNSFQIGIIGATQPVGTLLACPFWGAVADKFSIHRLVVLMGIIVGCTATTATYFTPSSVNATLNSTIEPTPPPLSWDQTYLTFTIMMVLSVVSISFLAEVNAIIDSNILELLKNNPQTDYGRQRVWGAVGWGTFSGLTGLAMDTYIKYYPDGNCFLPAYIIFTAMMAPAVIPVLIMKFPSHTKPESIAVGLFKLFKSIRVLIFLFIATVCGLSLGVISTYQFLFLKELNGPSLVMGLTLTFTCLSEIPFMFISGRLLKFFGHETVFSIALFCYCLRFFLYSILKNPWLILPIELLHGICFGALWPAATSFADKIAPPGMGATVQNLMTAVSLGLGSWHRYHRRGICIQQVRCQNTLLLLWSPLWCYYNFLYCLCSSRSPYEKVQKFSNRLRSALKF</sequence>
<evidence type="ECO:0000256" key="3">
    <source>
        <dbReference type="ARBA" id="ARBA00022692"/>
    </source>
</evidence>
<evidence type="ECO:0000259" key="7">
    <source>
        <dbReference type="Pfam" id="PF12832"/>
    </source>
</evidence>
<dbReference type="GO" id="GO:0016020">
    <property type="term" value="C:membrane"/>
    <property type="evidence" value="ECO:0007669"/>
    <property type="project" value="UniProtKB-SubCell"/>
</dbReference>
<organism evidence="8 9">
    <name type="scientific">Holothuria leucospilota</name>
    <name type="common">Black long sea cucumber</name>
    <name type="synonym">Mertensiothuria leucospilota</name>
    <dbReference type="NCBI Taxonomy" id="206669"/>
    <lineage>
        <taxon>Eukaryota</taxon>
        <taxon>Metazoa</taxon>
        <taxon>Echinodermata</taxon>
        <taxon>Eleutherozoa</taxon>
        <taxon>Echinozoa</taxon>
        <taxon>Holothuroidea</taxon>
        <taxon>Aspidochirotacea</taxon>
        <taxon>Aspidochirotida</taxon>
        <taxon>Holothuriidae</taxon>
        <taxon>Holothuria</taxon>
    </lineage>
</organism>
<dbReference type="InterPro" id="IPR024989">
    <property type="entry name" value="MFS_assoc_dom"/>
</dbReference>
<evidence type="ECO:0000256" key="4">
    <source>
        <dbReference type="ARBA" id="ARBA00022989"/>
    </source>
</evidence>
<dbReference type="Proteomes" id="UP001152320">
    <property type="component" value="Chromosome 15"/>
</dbReference>
<feature type="transmembrane region" description="Helical" evidence="6">
    <location>
        <begin position="46"/>
        <end position="66"/>
    </location>
</feature>
<feature type="transmembrane region" description="Helical" evidence="6">
    <location>
        <begin position="334"/>
        <end position="352"/>
    </location>
</feature>